<dbReference type="Proteomes" id="UP000515158">
    <property type="component" value="Unplaced"/>
</dbReference>
<dbReference type="InterPro" id="IPR038946">
    <property type="entry name" value="FBXO47"/>
</dbReference>
<evidence type="ECO:0000313" key="4">
    <source>
        <dbReference type="RefSeq" id="XP_034254807.1"/>
    </source>
</evidence>
<evidence type="ECO:0000256" key="1">
    <source>
        <dbReference type="SAM" id="MobiDB-lite"/>
    </source>
</evidence>
<name>A0A6P9A9S9_THRPL</name>
<feature type="region of interest" description="Disordered" evidence="1">
    <location>
        <begin position="1"/>
        <end position="24"/>
    </location>
</feature>
<dbReference type="Pfam" id="PF24467">
    <property type="entry name" value="ARM_FBXO47"/>
    <property type="match status" value="1"/>
</dbReference>
<feature type="compositionally biased region" description="Polar residues" evidence="1">
    <location>
        <begin position="1"/>
        <end position="12"/>
    </location>
</feature>
<feature type="domain" description="F-box" evidence="2">
    <location>
        <begin position="49"/>
        <end position="100"/>
    </location>
</feature>
<dbReference type="AlphaFoldDB" id="A0A6P9A9S9"/>
<dbReference type="Pfam" id="PF12937">
    <property type="entry name" value="F-box-like"/>
    <property type="match status" value="1"/>
</dbReference>
<reference evidence="4" key="1">
    <citation type="submission" date="2025-08" db="UniProtKB">
        <authorList>
            <consortium name="RefSeq"/>
        </authorList>
    </citation>
    <scope>IDENTIFICATION</scope>
    <source>
        <tissue evidence="4">Total insect</tissue>
    </source>
</reference>
<sequence>MEGKKSSLQFCQSPPPSPGAEQAEGLCHCPDEEPVRRSCRLEERKRAALGAFRALPCEILQFVLSFLPARSLSQLALVSSGWRSFLQEWLQLRSTAWIVSPARRFPGHGDAFYDEYTELGILCRRVIASPALPLRVHAFWSVLKRIERANLSHHEPDQYEPSFVATANFFKAAVPLNCCRSPGERFEAMWQIVRDCIGDDYLLLHQPAGREAARETDLRLALRVLFLSPSPPARHANTARFDRGFLLRALLSKLPEPQQAALIFLCYGPRSGDAIEWNRPCDVVFCTLAQMAHVVAEMGMAIEALARNSTPESIFNLVRRLTKTPRPWLPRYEVTLLLTMGPRAAGAVLAGYAVTAPEAMRESRFISTRMAQMLSLAQLYKSKLTSGEQYTGPILTSLLQAASMDILQVLQHFFRFVPEDAHPKNLVDDVATQAFFLAFNVGGTHFVGHVMDVINPILHYYQGKLNV</sequence>
<dbReference type="OrthoDB" id="8210686at2759"/>
<dbReference type="PROSITE" id="PS50181">
    <property type="entry name" value="FBOX"/>
    <property type="match status" value="1"/>
</dbReference>
<dbReference type="GeneID" id="117653311"/>
<keyword evidence="3" id="KW-1185">Reference proteome</keyword>
<dbReference type="KEGG" id="tpal:117653311"/>
<dbReference type="InterPro" id="IPR056622">
    <property type="entry name" value="ARM_FBXO47"/>
</dbReference>
<dbReference type="InterPro" id="IPR036047">
    <property type="entry name" value="F-box-like_dom_sf"/>
</dbReference>
<evidence type="ECO:0000259" key="2">
    <source>
        <dbReference type="PROSITE" id="PS50181"/>
    </source>
</evidence>
<dbReference type="InParanoid" id="A0A6P9A9S9"/>
<dbReference type="Gene3D" id="1.20.1280.50">
    <property type="match status" value="1"/>
</dbReference>
<dbReference type="RefSeq" id="XP_034254807.1">
    <property type="nucleotide sequence ID" value="XM_034398916.1"/>
</dbReference>
<dbReference type="PANTHER" id="PTHR34098:SF1">
    <property type="entry name" value="F-BOX ONLY PROTEIN 47"/>
    <property type="match status" value="1"/>
</dbReference>
<evidence type="ECO:0000313" key="3">
    <source>
        <dbReference type="Proteomes" id="UP000515158"/>
    </source>
</evidence>
<gene>
    <name evidence="4" type="primary">LOC117653311</name>
</gene>
<dbReference type="PANTHER" id="PTHR34098">
    <property type="entry name" value="F-BOX ONLY PROTEIN 47"/>
    <property type="match status" value="1"/>
</dbReference>
<protein>
    <submittedName>
        <fullName evidence="4">Uncharacterized protein LOC117653311 isoform X1</fullName>
    </submittedName>
</protein>
<organism evidence="4">
    <name type="scientific">Thrips palmi</name>
    <name type="common">Melon thrips</name>
    <dbReference type="NCBI Taxonomy" id="161013"/>
    <lineage>
        <taxon>Eukaryota</taxon>
        <taxon>Metazoa</taxon>
        <taxon>Ecdysozoa</taxon>
        <taxon>Arthropoda</taxon>
        <taxon>Hexapoda</taxon>
        <taxon>Insecta</taxon>
        <taxon>Pterygota</taxon>
        <taxon>Neoptera</taxon>
        <taxon>Paraneoptera</taxon>
        <taxon>Thysanoptera</taxon>
        <taxon>Terebrantia</taxon>
        <taxon>Thripoidea</taxon>
        <taxon>Thripidae</taxon>
        <taxon>Thrips</taxon>
    </lineage>
</organism>
<dbReference type="SUPFAM" id="SSF81383">
    <property type="entry name" value="F-box domain"/>
    <property type="match status" value="1"/>
</dbReference>
<accession>A0A6P9A9S9</accession>
<dbReference type="InterPro" id="IPR001810">
    <property type="entry name" value="F-box_dom"/>
</dbReference>
<proteinExistence type="predicted"/>